<evidence type="ECO:0000259" key="8">
    <source>
        <dbReference type="Pfam" id="PF00667"/>
    </source>
</evidence>
<keyword evidence="3" id="KW-0274">FAD</keyword>
<evidence type="ECO:0000259" key="7">
    <source>
        <dbReference type="Pfam" id="PF00175"/>
    </source>
</evidence>
<dbReference type="InterPro" id="IPR017938">
    <property type="entry name" value="Riboflavin_synthase-like_b-brl"/>
</dbReference>
<dbReference type="GO" id="GO:0009086">
    <property type="term" value="P:methionine biosynthetic process"/>
    <property type="evidence" value="ECO:0007669"/>
    <property type="project" value="TreeGrafter"/>
</dbReference>
<dbReference type="EMBL" id="GEDC01020578">
    <property type="protein sequence ID" value="JAS16720.1"/>
    <property type="molecule type" value="Transcribed_RNA"/>
</dbReference>
<dbReference type="GO" id="GO:0050667">
    <property type="term" value="P:homocysteine metabolic process"/>
    <property type="evidence" value="ECO:0007669"/>
    <property type="project" value="TreeGrafter"/>
</dbReference>
<dbReference type="EC" id="1.16.1.8" evidence="5"/>
<evidence type="ECO:0000313" key="9">
    <source>
        <dbReference type="EMBL" id="JAS16720.1"/>
    </source>
</evidence>
<name>A0A1B6CTC3_9HEMI</name>
<sequence>PRPPTFLECHVMSEKDIPAQTLKNNIIQNGMAFPFSAEPTVMLLPFSSAKLLTFGEDVKKVIDISMNTEGKTLNCIPGDTFGIIPKNVTKEVEELLACLKQTKFADNMHYIKISENTSKKNAQIPPYLPTTFTLKYIFETCVDIRAIPKKAFLRTLSDYTTDAFEKRRLEELCSQQGSNSYTRLILNNGICLLDILKRFPSCIPPIERLLENLPRLQARPYSLAFQEDNILHFAMTVVEEGVGGRKGLCSGWLNDITSIKYDQEISDQMKNMTLGEQCYHLKIPMYLRIRNAFSVPTDPSVSLIMISAGTGVAPFLGFLKYRADLKINADSIKLGYSWLFYGCRYKKRDFLYRSEIEDFVATGILNKLSVSFSRDFKQNEGDSQNNIKYVQDNIRKEKEQFVHQLLADNNVTFLCGDAKHMAKDVQRCIVCCISEIKGQDEKEAENIFKTLLKNGRYVQDVWL</sequence>
<dbReference type="AlphaFoldDB" id="A0A1B6CTC3"/>
<feature type="non-terminal residue" evidence="9">
    <location>
        <position position="1"/>
    </location>
</feature>
<dbReference type="InterPro" id="IPR001433">
    <property type="entry name" value="OxRdtase_FAD/NAD-bd"/>
</dbReference>
<dbReference type="SUPFAM" id="SSF63380">
    <property type="entry name" value="Riboflavin synthase domain-like"/>
    <property type="match status" value="1"/>
</dbReference>
<evidence type="ECO:0000256" key="4">
    <source>
        <dbReference type="ARBA" id="ARBA00023002"/>
    </source>
</evidence>
<comment type="cofactor">
    <cofactor evidence="1">
        <name>FAD</name>
        <dbReference type="ChEBI" id="CHEBI:57692"/>
    </cofactor>
</comment>
<accession>A0A1B6CTC3</accession>
<evidence type="ECO:0000256" key="2">
    <source>
        <dbReference type="ARBA" id="ARBA00022630"/>
    </source>
</evidence>
<reference evidence="9" key="1">
    <citation type="submission" date="2015-12" db="EMBL/GenBank/DDBJ databases">
        <title>De novo transcriptome assembly of four potential Pierce s Disease insect vectors from Arizona vineyards.</title>
        <authorList>
            <person name="Tassone E.E."/>
        </authorList>
    </citation>
    <scope>NUCLEOTIDE SEQUENCE</scope>
</reference>
<dbReference type="GO" id="GO:0010181">
    <property type="term" value="F:FMN binding"/>
    <property type="evidence" value="ECO:0007669"/>
    <property type="project" value="TreeGrafter"/>
</dbReference>
<dbReference type="PANTHER" id="PTHR19384:SF84">
    <property type="entry name" value="METHIONINE SYNTHASE REDUCTASE"/>
    <property type="match status" value="1"/>
</dbReference>
<dbReference type="InterPro" id="IPR001709">
    <property type="entry name" value="Flavoprot_Pyr_Nucl_cyt_Rdtase"/>
</dbReference>
<feature type="domain" description="Sulfite reductase [NADPH] flavoprotein alpha-component-like FAD-binding" evidence="8">
    <location>
        <begin position="42"/>
        <end position="252"/>
    </location>
</feature>
<organism evidence="9">
    <name type="scientific">Clastoptera arizonana</name>
    <name type="common">Arizona spittle bug</name>
    <dbReference type="NCBI Taxonomy" id="38151"/>
    <lineage>
        <taxon>Eukaryota</taxon>
        <taxon>Metazoa</taxon>
        <taxon>Ecdysozoa</taxon>
        <taxon>Arthropoda</taxon>
        <taxon>Hexapoda</taxon>
        <taxon>Insecta</taxon>
        <taxon>Pterygota</taxon>
        <taxon>Neoptera</taxon>
        <taxon>Paraneoptera</taxon>
        <taxon>Hemiptera</taxon>
        <taxon>Auchenorrhyncha</taxon>
        <taxon>Cercopoidea</taxon>
        <taxon>Clastopteridae</taxon>
        <taxon>Clastoptera</taxon>
    </lineage>
</organism>
<dbReference type="PANTHER" id="PTHR19384">
    <property type="entry name" value="NITRIC OXIDE SYNTHASE-RELATED"/>
    <property type="match status" value="1"/>
</dbReference>
<dbReference type="GO" id="GO:0030586">
    <property type="term" value="F:[methionine synthase] reductase (NADPH) activity"/>
    <property type="evidence" value="ECO:0007669"/>
    <property type="project" value="UniProtKB-EC"/>
</dbReference>
<gene>
    <name evidence="9" type="ORF">g.9381</name>
</gene>
<dbReference type="InterPro" id="IPR039261">
    <property type="entry name" value="FNR_nucleotide-bd"/>
</dbReference>
<protein>
    <recommendedName>
        <fullName evidence="6">Methionine synthase reductase</fullName>
        <ecNumber evidence="5">1.16.1.8</ecNumber>
    </recommendedName>
</protein>
<dbReference type="InterPro" id="IPR003097">
    <property type="entry name" value="CysJ-like_FAD-binding"/>
</dbReference>
<keyword evidence="4" id="KW-0560">Oxidoreductase</keyword>
<keyword evidence="2" id="KW-0285">Flavoprotein</keyword>
<dbReference type="PRINTS" id="PR00371">
    <property type="entry name" value="FPNCR"/>
</dbReference>
<dbReference type="GO" id="GO:0005829">
    <property type="term" value="C:cytosol"/>
    <property type="evidence" value="ECO:0007669"/>
    <property type="project" value="TreeGrafter"/>
</dbReference>
<dbReference type="Pfam" id="PF00175">
    <property type="entry name" value="NAD_binding_1"/>
    <property type="match status" value="1"/>
</dbReference>
<dbReference type="InterPro" id="IPR023173">
    <property type="entry name" value="NADPH_Cyt_P450_Rdtase_alpha"/>
</dbReference>
<evidence type="ECO:0000256" key="5">
    <source>
        <dbReference type="ARBA" id="ARBA00039088"/>
    </source>
</evidence>
<evidence type="ECO:0000256" key="3">
    <source>
        <dbReference type="ARBA" id="ARBA00022827"/>
    </source>
</evidence>
<proteinExistence type="predicted"/>
<evidence type="ECO:0000256" key="1">
    <source>
        <dbReference type="ARBA" id="ARBA00001974"/>
    </source>
</evidence>
<dbReference type="FunFam" id="1.20.990.10:FF:000007">
    <property type="entry name" value="Methionine synthase reductase"/>
    <property type="match status" value="1"/>
</dbReference>
<dbReference type="SUPFAM" id="SSF52343">
    <property type="entry name" value="Ferredoxin reductase-like, C-terminal NADP-linked domain"/>
    <property type="match status" value="1"/>
</dbReference>
<dbReference type="Gene3D" id="1.20.990.10">
    <property type="entry name" value="NADPH-cytochrome p450 Reductase, Chain A, domain 3"/>
    <property type="match status" value="1"/>
</dbReference>
<feature type="domain" description="Oxidoreductase FAD/NAD(P)-binding" evidence="7">
    <location>
        <begin position="305"/>
        <end position="426"/>
    </location>
</feature>
<dbReference type="Pfam" id="PF00667">
    <property type="entry name" value="FAD_binding_1"/>
    <property type="match status" value="1"/>
</dbReference>
<dbReference type="Gene3D" id="2.40.30.10">
    <property type="entry name" value="Translation factors"/>
    <property type="match status" value="1"/>
</dbReference>
<dbReference type="Gene3D" id="3.40.50.80">
    <property type="entry name" value="Nucleotide-binding domain of ferredoxin-NADP reductase (FNR) module"/>
    <property type="match status" value="1"/>
</dbReference>
<evidence type="ECO:0000256" key="6">
    <source>
        <dbReference type="ARBA" id="ARBA00040659"/>
    </source>
</evidence>
<dbReference type="GO" id="GO:0050660">
    <property type="term" value="F:flavin adenine dinucleotide binding"/>
    <property type="evidence" value="ECO:0007669"/>
    <property type="project" value="TreeGrafter"/>
</dbReference>